<keyword evidence="1" id="KW-0812">Transmembrane</keyword>
<protein>
    <recommendedName>
        <fullName evidence="4">DUF1648 domain-containing protein</fullName>
    </recommendedName>
</protein>
<dbReference type="Proteomes" id="UP001300012">
    <property type="component" value="Unassembled WGS sequence"/>
</dbReference>
<gene>
    <name evidence="2" type="ORF">NV381_12790</name>
</gene>
<keyword evidence="3" id="KW-1185">Reference proteome</keyword>
<dbReference type="EMBL" id="JANQBD010000008">
    <property type="protein sequence ID" value="MCR8632083.1"/>
    <property type="molecule type" value="Genomic_DNA"/>
</dbReference>
<evidence type="ECO:0000256" key="1">
    <source>
        <dbReference type="SAM" id="Phobius"/>
    </source>
</evidence>
<keyword evidence="1" id="KW-1133">Transmembrane helix</keyword>
<accession>A0ABT1YIJ9</accession>
<keyword evidence="1" id="KW-0472">Membrane</keyword>
<evidence type="ECO:0000313" key="2">
    <source>
        <dbReference type="EMBL" id="MCR8632083.1"/>
    </source>
</evidence>
<evidence type="ECO:0008006" key="4">
    <source>
        <dbReference type="Google" id="ProtNLM"/>
    </source>
</evidence>
<feature type="transmembrane region" description="Helical" evidence="1">
    <location>
        <begin position="105"/>
        <end position="127"/>
    </location>
</feature>
<feature type="transmembrane region" description="Helical" evidence="1">
    <location>
        <begin position="48"/>
        <end position="68"/>
    </location>
</feature>
<evidence type="ECO:0000313" key="3">
    <source>
        <dbReference type="Proteomes" id="UP001300012"/>
    </source>
</evidence>
<feature type="transmembrane region" description="Helical" evidence="1">
    <location>
        <begin position="9"/>
        <end position="28"/>
    </location>
</feature>
<feature type="transmembrane region" description="Helical" evidence="1">
    <location>
        <begin position="73"/>
        <end position="99"/>
    </location>
</feature>
<comment type="caution">
    <text evidence="2">The sequence shown here is derived from an EMBL/GenBank/DDBJ whole genome shotgun (WGS) entry which is preliminary data.</text>
</comment>
<name>A0ABT1YIJ9_9BACL</name>
<organism evidence="2 3">
    <name type="scientific">Paenibacillus radicis</name>
    <name type="common">ex Xue et al. 2023</name>
    <dbReference type="NCBI Taxonomy" id="2972489"/>
    <lineage>
        <taxon>Bacteria</taxon>
        <taxon>Bacillati</taxon>
        <taxon>Bacillota</taxon>
        <taxon>Bacilli</taxon>
        <taxon>Bacillales</taxon>
        <taxon>Paenibacillaceae</taxon>
        <taxon>Paenibacillus</taxon>
    </lineage>
</organism>
<dbReference type="RefSeq" id="WP_258213677.1">
    <property type="nucleotide sequence ID" value="NZ_JANQBD010000008.1"/>
</dbReference>
<reference evidence="2 3" key="1">
    <citation type="submission" date="2022-08" db="EMBL/GenBank/DDBJ databases">
        <title>Paenibacillus endoradicis sp. nov., Paenibacillus radicibacter sp. nov and Paenibacillus pararadicis sp. nov., three cold-adapted plant growth-promoting bacteria isolated from root of Larix gmelinii in Great Khingan.</title>
        <authorList>
            <person name="Xue H."/>
        </authorList>
    </citation>
    <scope>NUCLEOTIDE SEQUENCE [LARGE SCALE GENOMIC DNA]</scope>
    <source>
        <strain evidence="2 3">N5-1-1-5</strain>
    </source>
</reference>
<sequence length="137" mass="15730">MFAKQPNMSLYLLAVSIVIVLYLIFVVIPYGEQYHFFSEGGDPQEDKILPYFLMTTPILTGYLILVVINFKKVIYLCCLNYPLIIFNIYVFSFMCFSVIGGAVLWLMVFTALIPLILVPVSFVLGLIKDIKYSKKDY</sequence>
<proteinExistence type="predicted"/>